<reference evidence="8" key="1">
    <citation type="submission" date="2022-01" db="EMBL/GenBank/DDBJ databases">
        <authorList>
            <person name="King R."/>
        </authorList>
    </citation>
    <scope>NUCLEOTIDE SEQUENCE</scope>
</reference>
<dbReference type="PROSITE" id="PS00284">
    <property type="entry name" value="SERPIN"/>
    <property type="match status" value="1"/>
</dbReference>
<dbReference type="Gene3D" id="3.30.497.10">
    <property type="entry name" value="Antithrombin, subunit I, domain 2"/>
    <property type="match status" value="2"/>
</dbReference>
<dbReference type="AlphaFoldDB" id="A0A9P0G8C3"/>
<sequence>MVNPYGAVWGRGRNIEGDNVKIMKIKSIKVLILFFLFIPFLAIGLTQQVSFASKGFYESGLSFYNDILTNKFDWQLLQELSPHHKNVLISPISLKLIFGLLYQGSTSVTEKEFQSLLNFENKDAVKNNYSNILAALQHSERSEYLLNIGTSMFLDKDLHVLPTFEQIAVKYFRTGIKLVDFGKPEEASQIINSWIDQLTHGKVKKMVAADDLVQTLMLITNAIYFKGTWEHPFPRNQTYVGKFLTTADYTQANKPPKYVQYMTTIDEFYYYEDPSLDAKIVRLEYKGSSYSMFIVLPNSLGGLENLIKKISLTKISEMRYYLTAQLVQLIIPKFKFNFHAKLAPILQKFGLHQIFQNTNSFNGIVQTNNSLRRQLVVSDIVQKTGIEVDEEGSVVFSATDVNIGNKFGENKLIFNASHPFMFFVEGPNGTILFIGKYEDPEEMEVSEDKNVSNGGVSMENSNNGNAQYYPNQNRNNQGSLPNNGFASGNRFNDAGPPVNSGAPTNLSPNLDPEYYQPADSNMEDVAYRFNLFDIELLNAFTDSQNNVLISPASIKTTLAMILEGASGNCAEEISEALRIPDITQTGARHIILELLNNLNEKGTANTFLESHNAIFTSNKQRLLDSYKKIIMQYYNADFKSLDFSNPQYAASVINQWASDSTHGNINEVISSQMISPETYVIISNALYFKGKWKTSFDERSTAPKCFHIPSKGCTQVQMMHISNNFNYNYINTLRAYVVEIPYQDKFSMLLILPSSDTNVRSIIRDLPHHRLTSILNNLTKSEIVLEIPKFSFEYSVDLVEYLKQLKIRDVFGPKANLSKIIQGNNALVNNLLHKTKIEVDEHGTVAAASTSAMIIPLMQPVTVSADRPFVFMIYHQETKNIIFEGIVQNPLEQRRPTYYDGEVQQIKTPLPRNNNFRNRARYN</sequence>
<keyword evidence="2" id="KW-0646">Protease inhibitor</keyword>
<name>A0A9P0G8C3_9CUCU</name>
<dbReference type="SMART" id="SM00093">
    <property type="entry name" value="SERPIN"/>
    <property type="match status" value="2"/>
</dbReference>
<evidence type="ECO:0000256" key="6">
    <source>
        <dbReference type="SAM" id="Phobius"/>
    </source>
</evidence>
<evidence type="ECO:0000256" key="1">
    <source>
        <dbReference type="ARBA" id="ARBA00009500"/>
    </source>
</evidence>
<dbReference type="Gene3D" id="2.30.39.10">
    <property type="entry name" value="Alpha-1-antitrypsin, domain 1"/>
    <property type="match status" value="2"/>
</dbReference>
<evidence type="ECO:0000256" key="2">
    <source>
        <dbReference type="ARBA" id="ARBA00022690"/>
    </source>
</evidence>
<proteinExistence type="inferred from homology"/>
<comment type="similarity">
    <text evidence="1 4">Belongs to the serpin family.</text>
</comment>
<evidence type="ECO:0000313" key="8">
    <source>
        <dbReference type="EMBL" id="CAH1103653.1"/>
    </source>
</evidence>
<dbReference type="GO" id="GO:0004867">
    <property type="term" value="F:serine-type endopeptidase inhibitor activity"/>
    <property type="evidence" value="ECO:0007669"/>
    <property type="project" value="UniProtKB-KW"/>
</dbReference>
<feature type="region of interest" description="Disordered" evidence="5">
    <location>
        <begin position="447"/>
        <end position="513"/>
    </location>
</feature>
<protein>
    <recommendedName>
        <fullName evidence="7">Serpin domain-containing protein</fullName>
    </recommendedName>
</protein>
<keyword evidence="6" id="KW-0472">Membrane</keyword>
<dbReference type="InterPro" id="IPR000215">
    <property type="entry name" value="Serpin_fam"/>
</dbReference>
<keyword evidence="9" id="KW-1185">Reference proteome</keyword>
<evidence type="ECO:0000256" key="4">
    <source>
        <dbReference type="RuleBase" id="RU000411"/>
    </source>
</evidence>
<dbReference type="SUPFAM" id="SSF56574">
    <property type="entry name" value="Serpins"/>
    <property type="match status" value="2"/>
</dbReference>
<feature type="compositionally biased region" description="Polar residues" evidence="5">
    <location>
        <begin position="451"/>
        <end position="490"/>
    </location>
</feature>
<dbReference type="InterPro" id="IPR036186">
    <property type="entry name" value="Serpin_sf"/>
</dbReference>
<dbReference type="InterPro" id="IPR023795">
    <property type="entry name" value="Serpin_CS"/>
</dbReference>
<feature type="domain" description="Serpin" evidence="7">
    <location>
        <begin position="534"/>
        <end position="890"/>
    </location>
</feature>
<keyword evidence="6" id="KW-0812">Transmembrane</keyword>
<evidence type="ECO:0000313" key="9">
    <source>
        <dbReference type="Proteomes" id="UP001153636"/>
    </source>
</evidence>
<feature type="domain" description="Serpin" evidence="7">
    <location>
        <begin position="74"/>
        <end position="440"/>
    </location>
</feature>
<accession>A0A9P0G8C3</accession>
<evidence type="ECO:0000256" key="5">
    <source>
        <dbReference type="SAM" id="MobiDB-lite"/>
    </source>
</evidence>
<dbReference type="InterPro" id="IPR042185">
    <property type="entry name" value="Serpin_sf_2"/>
</dbReference>
<organism evidence="8 9">
    <name type="scientific">Psylliodes chrysocephalus</name>
    <dbReference type="NCBI Taxonomy" id="3402493"/>
    <lineage>
        <taxon>Eukaryota</taxon>
        <taxon>Metazoa</taxon>
        <taxon>Ecdysozoa</taxon>
        <taxon>Arthropoda</taxon>
        <taxon>Hexapoda</taxon>
        <taxon>Insecta</taxon>
        <taxon>Pterygota</taxon>
        <taxon>Neoptera</taxon>
        <taxon>Endopterygota</taxon>
        <taxon>Coleoptera</taxon>
        <taxon>Polyphaga</taxon>
        <taxon>Cucujiformia</taxon>
        <taxon>Chrysomeloidea</taxon>
        <taxon>Chrysomelidae</taxon>
        <taxon>Galerucinae</taxon>
        <taxon>Alticini</taxon>
        <taxon>Psylliodes</taxon>
    </lineage>
</organism>
<dbReference type="PANTHER" id="PTHR11461:SF211">
    <property type="entry name" value="GH10112P-RELATED"/>
    <property type="match status" value="1"/>
</dbReference>
<keyword evidence="3" id="KW-0722">Serine protease inhibitor</keyword>
<evidence type="ECO:0000256" key="3">
    <source>
        <dbReference type="ARBA" id="ARBA00022900"/>
    </source>
</evidence>
<dbReference type="InterPro" id="IPR023796">
    <property type="entry name" value="Serpin_dom"/>
</dbReference>
<gene>
    <name evidence="8" type="ORF">PSYICH_LOCUS4499</name>
</gene>
<keyword evidence="6" id="KW-1133">Transmembrane helix</keyword>
<feature type="transmembrane region" description="Helical" evidence="6">
    <location>
        <begin position="30"/>
        <end position="49"/>
    </location>
</feature>
<evidence type="ECO:0000259" key="7">
    <source>
        <dbReference type="SMART" id="SM00093"/>
    </source>
</evidence>
<dbReference type="Proteomes" id="UP001153636">
    <property type="component" value="Chromosome 14"/>
</dbReference>
<dbReference type="Pfam" id="PF00079">
    <property type="entry name" value="Serpin"/>
    <property type="match status" value="2"/>
</dbReference>
<dbReference type="OrthoDB" id="671595at2759"/>
<dbReference type="InterPro" id="IPR042178">
    <property type="entry name" value="Serpin_sf_1"/>
</dbReference>
<dbReference type="GO" id="GO:0005615">
    <property type="term" value="C:extracellular space"/>
    <property type="evidence" value="ECO:0007669"/>
    <property type="project" value="InterPro"/>
</dbReference>
<dbReference type="EMBL" id="OV651826">
    <property type="protein sequence ID" value="CAH1103653.1"/>
    <property type="molecule type" value="Genomic_DNA"/>
</dbReference>
<dbReference type="PANTHER" id="PTHR11461">
    <property type="entry name" value="SERINE PROTEASE INHIBITOR, SERPIN"/>
    <property type="match status" value="1"/>
</dbReference>